<dbReference type="PANTHER" id="PTHR43581">
    <property type="entry name" value="ATP/GTP PHOSPHATASE"/>
    <property type="match status" value="1"/>
</dbReference>
<dbReference type="InterPro" id="IPR027417">
    <property type="entry name" value="P-loop_NTPase"/>
</dbReference>
<proteinExistence type="predicted"/>
<gene>
    <name evidence="2" type="ORF">BTO08_05205</name>
</gene>
<dbReference type="Pfam" id="PF13175">
    <property type="entry name" value="AAA_15"/>
    <property type="match status" value="1"/>
</dbReference>
<dbReference type="EMBL" id="MSCJ01000001">
    <property type="protein sequence ID" value="PQJ68395.1"/>
    <property type="molecule type" value="Genomic_DNA"/>
</dbReference>
<feature type="domain" description="Endonuclease GajA/Old nuclease/RecF-like AAA" evidence="1">
    <location>
        <begin position="1"/>
        <end position="331"/>
    </location>
</feature>
<dbReference type="Proteomes" id="UP000238730">
    <property type="component" value="Unassembled WGS sequence"/>
</dbReference>
<dbReference type="PANTHER" id="PTHR43581:SF2">
    <property type="entry name" value="EXCINUCLEASE ATPASE SUBUNIT"/>
    <property type="match status" value="1"/>
</dbReference>
<reference evidence="2 3" key="1">
    <citation type="submission" date="2016-12" db="EMBL/GenBank/DDBJ databases">
        <title>Diversity of luminous bacteria.</title>
        <authorList>
            <person name="Yoshizawa S."/>
            <person name="Kogure K."/>
        </authorList>
    </citation>
    <scope>NUCLEOTIDE SEQUENCE [LARGE SCALE GENOMIC DNA]</scope>
    <source>
        <strain evidence="2 3">LC1-200</strain>
    </source>
</reference>
<sequence length="746" mass="86828">MALSSVRIKNILSFNDCIVTDFSDFNCIIGKNNVGKSNFLKVLQFFYAHLNNESVIPLPLNSNYSSIGTISISYDTTRLEEVVKSRKNKSIYQKHIYSSLFKDDSFNLVSSRIIRKNFTLTLTVNRNGSVSWSDKDKNVRKIINRIYPLFFVDTRRIDLYDWDKLWSTVSRLKFINARALNTEQIIDFFDEKVSNNSNSYKEYVKIISELTNASPYNYQDLVLNYIKVGLSGHKFNIDGFELTTQSDGTNSHKFIELFISLIITLTRREFITPIVYIDEPELGLHPKLNEKLIFNIHNLYKSLKKHTDKKELGKYATPYPTVLMTTHSPNILKSVIKLFRGHNEHNIYHFSLNSDKKTNVSLLNTNFKDKRFLNIFSDNEARLYFSDFILFVEGETELELFGNMSLIDKFDYLNKIDVYKTNEVILRSINPKASKSPTPYLNIYDADKMINYDFTEKSFIIKQKEVNLFEILKRYKYTCFISQNYAIKKSLENIVNLNESKFLINKKGTEFSKFPYLNFIRFCNGVLLKTDRIYIAPSTIEETLLCSQSRKIAIKWLINQTKDLVEGDLMIDGRGDVNKKLDGFRRSFKKENIDHVYGRIFTSKEYKGELSPENKEFIKIVLILNLKKLLKQFYQKNIDLSRTDQVTILRLALDGKTHTLCSQKSKSYELAINDDIRNAVESIKEQCLKKLPIQLGKTGGWVTSFLNFAISEIENSSKDEQEFKRVFALTFPHLHDILKTISDSID</sequence>
<evidence type="ECO:0000313" key="3">
    <source>
        <dbReference type="Proteomes" id="UP000238730"/>
    </source>
</evidence>
<dbReference type="AlphaFoldDB" id="A0A2S7W2H4"/>
<accession>A0A2S7W2H4</accession>
<comment type="caution">
    <text evidence="2">The sequence shown here is derived from an EMBL/GenBank/DDBJ whole genome shotgun (WGS) entry which is preliminary data.</text>
</comment>
<name>A0A2S7W2H4_PHOAN</name>
<evidence type="ECO:0000259" key="1">
    <source>
        <dbReference type="Pfam" id="PF13175"/>
    </source>
</evidence>
<evidence type="ECO:0000313" key="2">
    <source>
        <dbReference type="EMBL" id="PQJ68395.1"/>
    </source>
</evidence>
<protein>
    <recommendedName>
        <fullName evidence="1">Endonuclease GajA/Old nuclease/RecF-like AAA domain-containing protein</fullName>
    </recommendedName>
</protein>
<dbReference type="SUPFAM" id="SSF52540">
    <property type="entry name" value="P-loop containing nucleoside triphosphate hydrolases"/>
    <property type="match status" value="1"/>
</dbReference>
<dbReference type="InterPro" id="IPR041685">
    <property type="entry name" value="AAA_GajA/Old/RecF-like"/>
</dbReference>
<organism evidence="2 3">
    <name type="scientific">Photobacterium angustum</name>
    <dbReference type="NCBI Taxonomy" id="661"/>
    <lineage>
        <taxon>Bacteria</taxon>
        <taxon>Pseudomonadati</taxon>
        <taxon>Pseudomonadota</taxon>
        <taxon>Gammaproteobacteria</taxon>
        <taxon>Vibrionales</taxon>
        <taxon>Vibrionaceae</taxon>
        <taxon>Photobacterium</taxon>
    </lineage>
</organism>
<dbReference type="NCBIfam" id="NF038234">
    <property type="entry name" value="retron_eff_Eco8"/>
    <property type="match status" value="1"/>
</dbReference>
<dbReference type="InterPro" id="IPR051396">
    <property type="entry name" value="Bact_Antivir_Def_Nuclease"/>
</dbReference>
<dbReference type="Gene3D" id="3.40.50.300">
    <property type="entry name" value="P-loop containing nucleotide triphosphate hydrolases"/>
    <property type="match status" value="1"/>
</dbReference>